<feature type="domain" description="SCP" evidence="2">
    <location>
        <begin position="26"/>
        <end position="156"/>
    </location>
</feature>
<feature type="region of interest" description="Disordered" evidence="1">
    <location>
        <begin position="1"/>
        <end position="25"/>
    </location>
</feature>
<accession>A0AAI8Z004</accession>
<comment type="caution">
    <text evidence="3">The sequence shown here is derived from an EMBL/GenBank/DDBJ whole genome shotgun (WGS) entry which is preliminary data.</text>
</comment>
<dbReference type="GO" id="GO:0005576">
    <property type="term" value="C:extracellular region"/>
    <property type="evidence" value="ECO:0007669"/>
    <property type="project" value="InterPro"/>
</dbReference>
<dbReference type="EMBL" id="CAVMBE010000033">
    <property type="protein sequence ID" value="CAK4029313.1"/>
    <property type="molecule type" value="Genomic_DNA"/>
</dbReference>
<evidence type="ECO:0000313" key="4">
    <source>
        <dbReference type="Proteomes" id="UP001296104"/>
    </source>
</evidence>
<dbReference type="InterPro" id="IPR018244">
    <property type="entry name" value="Allrgn_V5/Tpx1_CS"/>
</dbReference>
<dbReference type="PRINTS" id="PR00837">
    <property type="entry name" value="V5TPXLIKE"/>
</dbReference>
<name>A0AAI8Z004_9PEZI</name>
<dbReference type="Proteomes" id="UP001296104">
    <property type="component" value="Unassembled WGS sequence"/>
</dbReference>
<dbReference type="Pfam" id="PF00188">
    <property type="entry name" value="CAP"/>
    <property type="match status" value="1"/>
</dbReference>
<dbReference type="Gene3D" id="3.40.33.10">
    <property type="entry name" value="CAP"/>
    <property type="match status" value="1"/>
</dbReference>
<dbReference type="InterPro" id="IPR014044">
    <property type="entry name" value="CAP_dom"/>
</dbReference>
<dbReference type="InterPro" id="IPR035940">
    <property type="entry name" value="CAP_sf"/>
</dbReference>
<sequence length="206" mass="21603">MASTSTSTSTSPAALATPSSSPSMQSLDAQVLNSTNYYRRNFLASPLTWNDTLASYATKWAKGCIWKHSGGPYGENLAEGFPSTTLAVDAWANEEAIYNYAKQKFSETTGHFTQLVWQETTSVGCGLIQCDNSGAQGGIKGAYLVCEYSPRGNIVGEYVGNVKKPGMGAHGELGFGSGAAGAGRKGGVKSSMAALVVAWLFVVGVY</sequence>
<protein>
    <submittedName>
        <fullName evidence="3">DNA mismatch repair msh3</fullName>
    </submittedName>
</protein>
<evidence type="ECO:0000259" key="2">
    <source>
        <dbReference type="SMART" id="SM00198"/>
    </source>
</evidence>
<gene>
    <name evidence="3" type="ORF">LECACI_7A005248</name>
</gene>
<organism evidence="3 4">
    <name type="scientific">Lecanosticta acicola</name>
    <dbReference type="NCBI Taxonomy" id="111012"/>
    <lineage>
        <taxon>Eukaryota</taxon>
        <taxon>Fungi</taxon>
        <taxon>Dikarya</taxon>
        <taxon>Ascomycota</taxon>
        <taxon>Pezizomycotina</taxon>
        <taxon>Dothideomycetes</taxon>
        <taxon>Dothideomycetidae</taxon>
        <taxon>Mycosphaerellales</taxon>
        <taxon>Mycosphaerellaceae</taxon>
        <taxon>Lecanosticta</taxon>
    </lineage>
</organism>
<dbReference type="PROSITE" id="PS01009">
    <property type="entry name" value="CRISP_1"/>
    <property type="match status" value="1"/>
</dbReference>
<feature type="compositionally biased region" description="Low complexity" evidence="1">
    <location>
        <begin position="1"/>
        <end position="23"/>
    </location>
</feature>
<evidence type="ECO:0000256" key="1">
    <source>
        <dbReference type="SAM" id="MobiDB-lite"/>
    </source>
</evidence>
<dbReference type="AlphaFoldDB" id="A0AAI8Z004"/>
<dbReference type="SUPFAM" id="SSF55797">
    <property type="entry name" value="PR-1-like"/>
    <property type="match status" value="1"/>
</dbReference>
<proteinExistence type="predicted"/>
<dbReference type="InterPro" id="IPR001283">
    <property type="entry name" value="CRISP-related"/>
</dbReference>
<reference evidence="3" key="1">
    <citation type="submission" date="2023-11" db="EMBL/GenBank/DDBJ databases">
        <authorList>
            <person name="Alioto T."/>
            <person name="Alioto T."/>
            <person name="Gomez Garrido J."/>
        </authorList>
    </citation>
    <scope>NUCLEOTIDE SEQUENCE</scope>
</reference>
<keyword evidence="4" id="KW-1185">Reference proteome</keyword>
<dbReference type="PANTHER" id="PTHR10334">
    <property type="entry name" value="CYSTEINE-RICH SECRETORY PROTEIN-RELATED"/>
    <property type="match status" value="1"/>
</dbReference>
<dbReference type="SMART" id="SM00198">
    <property type="entry name" value="SCP"/>
    <property type="match status" value="1"/>
</dbReference>
<evidence type="ECO:0000313" key="3">
    <source>
        <dbReference type="EMBL" id="CAK4029313.1"/>
    </source>
</evidence>